<dbReference type="Pfam" id="PF00416">
    <property type="entry name" value="Ribosomal_S13"/>
    <property type="match status" value="1"/>
</dbReference>
<dbReference type="PANTHER" id="PTHR10871">
    <property type="entry name" value="30S RIBOSOMAL PROTEIN S13/40S RIBOSOMAL PROTEIN S18"/>
    <property type="match status" value="1"/>
</dbReference>
<comment type="similarity">
    <text evidence="1 4">Belongs to the universal ribosomal protein uS13 family.</text>
</comment>
<comment type="caution">
    <text evidence="6">The sequence shown here is derived from an EMBL/GenBank/DDBJ whole genome shotgun (WGS) entry which is preliminary data.</text>
</comment>
<organism evidence="6 7">
    <name type="scientific">Phyllosticta citribraziliensis</name>
    <dbReference type="NCBI Taxonomy" id="989973"/>
    <lineage>
        <taxon>Eukaryota</taxon>
        <taxon>Fungi</taxon>
        <taxon>Dikarya</taxon>
        <taxon>Ascomycota</taxon>
        <taxon>Pezizomycotina</taxon>
        <taxon>Dothideomycetes</taxon>
        <taxon>Dothideomycetes incertae sedis</taxon>
        <taxon>Botryosphaeriales</taxon>
        <taxon>Phyllostictaceae</taxon>
        <taxon>Phyllosticta</taxon>
    </lineage>
</organism>
<proteinExistence type="inferred from homology"/>
<evidence type="ECO:0000256" key="2">
    <source>
        <dbReference type="ARBA" id="ARBA00022980"/>
    </source>
</evidence>
<feature type="non-terminal residue" evidence="6">
    <location>
        <position position="1"/>
    </location>
</feature>
<dbReference type="PROSITE" id="PS50159">
    <property type="entry name" value="RIBOSOMAL_S13_2"/>
    <property type="match status" value="1"/>
</dbReference>
<dbReference type="SUPFAM" id="SSF46946">
    <property type="entry name" value="S13-like H2TH domain"/>
    <property type="match status" value="1"/>
</dbReference>
<dbReference type="Gene3D" id="4.10.910.10">
    <property type="entry name" value="30s ribosomal protein s13, domain 2"/>
    <property type="match status" value="1"/>
</dbReference>
<dbReference type="InterPro" id="IPR018269">
    <property type="entry name" value="Ribosomal_uS13_CS"/>
</dbReference>
<evidence type="ECO:0000256" key="3">
    <source>
        <dbReference type="ARBA" id="ARBA00023274"/>
    </source>
</evidence>
<reference evidence="6 7" key="1">
    <citation type="submission" date="2024-04" db="EMBL/GenBank/DDBJ databases">
        <title>Phyllosticta paracitricarpa is synonymous to the EU quarantine fungus P. citricarpa based on phylogenomic analyses.</title>
        <authorList>
            <consortium name="Lawrence Berkeley National Laboratory"/>
            <person name="Van ingen-buijs V.A."/>
            <person name="Van westerhoven A.C."/>
            <person name="Haridas S."/>
            <person name="Skiadas P."/>
            <person name="Martin F."/>
            <person name="Groenewald J.Z."/>
            <person name="Crous P.W."/>
            <person name="Seidl M.F."/>
        </authorList>
    </citation>
    <scope>NUCLEOTIDE SEQUENCE [LARGE SCALE GENOMIC DNA]</scope>
    <source>
        <strain evidence="6 7">CPC 17464</strain>
    </source>
</reference>
<evidence type="ECO:0000313" key="6">
    <source>
        <dbReference type="EMBL" id="KAK7532064.1"/>
    </source>
</evidence>
<dbReference type="GO" id="GO:0005840">
    <property type="term" value="C:ribosome"/>
    <property type="evidence" value="ECO:0007669"/>
    <property type="project" value="UniProtKB-KW"/>
</dbReference>
<evidence type="ECO:0000256" key="5">
    <source>
        <dbReference type="SAM" id="MobiDB-lite"/>
    </source>
</evidence>
<dbReference type="RefSeq" id="XP_066651732.1">
    <property type="nucleotide sequence ID" value="XM_066797399.1"/>
</dbReference>
<sequence length="111" mass="13063">FTNAHLVQRTLESFYGIGPQVSRQIMARFNLHQTMRVQELKNQQVLDLNAYLSTLKIENDLRRQMQENIQRLRDIGTYRGRRHAMSLPVRGQNTKSQIQTSRKLNRVARKG</sequence>
<dbReference type="EMBL" id="JBBPEH010000011">
    <property type="protein sequence ID" value="KAK7532064.1"/>
    <property type="molecule type" value="Genomic_DNA"/>
</dbReference>
<dbReference type="InterPro" id="IPR027437">
    <property type="entry name" value="Rbsml_uS13_C"/>
</dbReference>
<dbReference type="GeneID" id="92030305"/>
<name>A0ABR1LA06_9PEZI</name>
<evidence type="ECO:0000313" key="7">
    <source>
        <dbReference type="Proteomes" id="UP001360953"/>
    </source>
</evidence>
<feature type="region of interest" description="Disordered" evidence="5">
    <location>
        <begin position="85"/>
        <end position="111"/>
    </location>
</feature>
<accession>A0ABR1LA06</accession>
<dbReference type="InterPro" id="IPR010979">
    <property type="entry name" value="Ribosomal_uS13-like_H2TH"/>
</dbReference>
<dbReference type="PANTHER" id="PTHR10871:SF1">
    <property type="entry name" value="SMALL RIBOSOMAL SUBUNIT PROTEIN US13M"/>
    <property type="match status" value="1"/>
</dbReference>
<dbReference type="PIRSF" id="PIRSF002134">
    <property type="entry name" value="Ribosomal_S13"/>
    <property type="match status" value="1"/>
</dbReference>
<gene>
    <name evidence="6" type="ORF">J3D65DRAFT_559249</name>
</gene>
<keyword evidence="3 4" id="KW-0687">Ribonucleoprotein</keyword>
<dbReference type="Gene3D" id="1.10.8.50">
    <property type="match status" value="1"/>
</dbReference>
<evidence type="ECO:0000256" key="1">
    <source>
        <dbReference type="ARBA" id="ARBA00008080"/>
    </source>
</evidence>
<dbReference type="Proteomes" id="UP001360953">
    <property type="component" value="Unassembled WGS sequence"/>
</dbReference>
<feature type="compositionally biased region" description="Polar residues" evidence="5">
    <location>
        <begin position="91"/>
        <end position="102"/>
    </location>
</feature>
<dbReference type="InterPro" id="IPR001892">
    <property type="entry name" value="Ribosomal_uS13"/>
</dbReference>
<protein>
    <submittedName>
        <fullName evidence="6">30S ribosomal protein S13</fullName>
    </submittedName>
</protein>
<dbReference type="PROSITE" id="PS00646">
    <property type="entry name" value="RIBOSOMAL_S13_1"/>
    <property type="match status" value="1"/>
</dbReference>
<evidence type="ECO:0000256" key="4">
    <source>
        <dbReference type="RuleBase" id="RU003830"/>
    </source>
</evidence>
<keyword evidence="2 4" id="KW-0689">Ribosomal protein</keyword>
<keyword evidence="7" id="KW-1185">Reference proteome</keyword>